<keyword evidence="3" id="KW-0863">Zinc-finger</keyword>
<evidence type="ECO:0000256" key="5">
    <source>
        <dbReference type="ARBA" id="ARBA00023242"/>
    </source>
</evidence>
<keyword evidence="5" id="KW-0539">Nucleus</keyword>
<dbReference type="PANTHER" id="PTHR46481">
    <property type="entry name" value="ZINC FINGER BED DOMAIN-CONTAINING PROTEIN 4"/>
    <property type="match status" value="1"/>
</dbReference>
<accession>A0A9W8MN99</accession>
<dbReference type="GO" id="GO:0008270">
    <property type="term" value="F:zinc ion binding"/>
    <property type="evidence" value="ECO:0007669"/>
    <property type="project" value="UniProtKB-KW"/>
</dbReference>
<feature type="compositionally biased region" description="Polar residues" evidence="6">
    <location>
        <begin position="46"/>
        <end position="56"/>
    </location>
</feature>
<dbReference type="SUPFAM" id="SSF140996">
    <property type="entry name" value="Hermes dimerisation domain"/>
    <property type="match status" value="1"/>
</dbReference>
<feature type="compositionally biased region" description="Polar residues" evidence="6">
    <location>
        <begin position="27"/>
        <end position="36"/>
    </location>
</feature>
<dbReference type="Proteomes" id="UP001140091">
    <property type="component" value="Unassembled WGS sequence"/>
</dbReference>
<dbReference type="EMBL" id="JANBPK010000130">
    <property type="protein sequence ID" value="KAJ2936232.1"/>
    <property type="molecule type" value="Genomic_DNA"/>
</dbReference>
<comment type="caution">
    <text evidence="7">The sequence shown here is derived from an EMBL/GenBank/DDBJ whole genome shotgun (WGS) entry which is preliminary data.</text>
</comment>
<evidence type="ECO:0000256" key="3">
    <source>
        <dbReference type="ARBA" id="ARBA00022771"/>
    </source>
</evidence>
<keyword evidence="8" id="KW-1185">Reference proteome</keyword>
<protein>
    <submittedName>
        <fullName evidence="7">Uncharacterized protein</fullName>
    </submittedName>
</protein>
<evidence type="ECO:0000313" key="8">
    <source>
        <dbReference type="Proteomes" id="UP001140091"/>
    </source>
</evidence>
<dbReference type="PANTHER" id="PTHR46481:SF10">
    <property type="entry name" value="ZINC FINGER BED DOMAIN-CONTAINING PROTEIN 39"/>
    <property type="match status" value="1"/>
</dbReference>
<sequence length="419" mass="45966">MPGPQDVPDPADIITEPCKCRIPAHLNNDTNSSTDPTLKRLRKGGSATQPGPSHTRSPAIEIEEDQDALPAQNIPPRNPANIIESSDDEENNHDEKCSLHTQITSQDTTPPSRLASCSSVIKFDDNEDSDDGGVEEEQDEVFPPLKKKKGKASQLHKETTVLEEPEEDPEAMLVSKDGKAKVDNSTGNLFKHARKCWGKSVINQAVQANDLAAARAGLETLKVLADRTITATFERTGKGKVTFSTKPLKYPKTRVECVCWVAKSMWPASVVGDCGFLRLMKTGRPHMKIPSWPTISQDVHVVFKKVQERIAELLKSAKSYDGRLNFATDAWTSPNHRPFVAVTVHMEKKGQPVCMLLNIVELLVSHSGINLAAAFVDILCSYGIEHKLLSVTCDNTSANNMMINEIGKLILSYPGAANR</sequence>
<evidence type="ECO:0000313" key="7">
    <source>
        <dbReference type="EMBL" id="KAJ2936232.1"/>
    </source>
</evidence>
<dbReference type="GO" id="GO:0005634">
    <property type="term" value="C:nucleus"/>
    <property type="evidence" value="ECO:0007669"/>
    <property type="project" value="UniProtKB-SubCell"/>
</dbReference>
<feature type="non-terminal residue" evidence="7">
    <location>
        <position position="419"/>
    </location>
</feature>
<reference evidence="7" key="1">
    <citation type="submission" date="2022-06" db="EMBL/GenBank/DDBJ databases">
        <title>Genome Sequence of Candolleomyces eurysporus.</title>
        <authorList>
            <person name="Buettner E."/>
        </authorList>
    </citation>
    <scope>NUCLEOTIDE SEQUENCE</scope>
    <source>
        <strain evidence="7">VTCC 930004</strain>
    </source>
</reference>
<evidence type="ECO:0000256" key="4">
    <source>
        <dbReference type="ARBA" id="ARBA00022833"/>
    </source>
</evidence>
<evidence type="ECO:0000256" key="1">
    <source>
        <dbReference type="ARBA" id="ARBA00004123"/>
    </source>
</evidence>
<feature type="compositionally biased region" description="Acidic residues" evidence="6">
    <location>
        <begin position="125"/>
        <end position="140"/>
    </location>
</feature>
<keyword evidence="2" id="KW-0479">Metal-binding</keyword>
<comment type="subcellular location">
    <subcellularLocation>
        <location evidence="1">Nucleus</location>
    </subcellularLocation>
</comment>
<keyword evidence="4" id="KW-0862">Zinc</keyword>
<feature type="region of interest" description="Disordered" evidence="6">
    <location>
        <begin position="23"/>
        <end position="158"/>
    </location>
</feature>
<feature type="compositionally biased region" description="Polar residues" evidence="6">
    <location>
        <begin position="99"/>
        <end position="119"/>
    </location>
</feature>
<evidence type="ECO:0000256" key="2">
    <source>
        <dbReference type="ARBA" id="ARBA00022723"/>
    </source>
</evidence>
<name>A0A9W8MN99_9AGAR</name>
<dbReference type="InterPro" id="IPR052035">
    <property type="entry name" value="ZnF_BED_domain_contain"/>
</dbReference>
<organism evidence="7 8">
    <name type="scientific">Candolleomyces eurysporus</name>
    <dbReference type="NCBI Taxonomy" id="2828524"/>
    <lineage>
        <taxon>Eukaryota</taxon>
        <taxon>Fungi</taxon>
        <taxon>Dikarya</taxon>
        <taxon>Basidiomycota</taxon>
        <taxon>Agaricomycotina</taxon>
        <taxon>Agaricomycetes</taxon>
        <taxon>Agaricomycetidae</taxon>
        <taxon>Agaricales</taxon>
        <taxon>Agaricineae</taxon>
        <taxon>Psathyrellaceae</taxon>
        <taxon>Candolleomyces</taxon>
    </lineage>
</organism>
<evidence type="ECO:0000256" key="6">
    <source>
        <dbReference type="SAM" id="MobiDB-lite"/>
    </source>
</evidence>
<dbReference type="OrthoDB" id="2687121at2759"/>
<dbReference type="AlphaFoldDB" id="A0A9W8MN99"/>
<proteinExistence type="predicted"/>
<gene>
    <name evidence="7" type="ORF">H1R20_g862</name>
</gene>